<protein>
    <submittedName>
        <fullName evidence="1">Uncharacterized protein</fullName>
    </submittedName>
</protein>
<sequence length="288" mass="31504">MQETNNGSLLAKRLGVDIFAASTAAFGVSPFIAIVDRSIIENASGREKLGKALKQGFIHLFTRPFNFIRSPSFFLVFGVYAATYSTANTIDTICAYTKQDNQTPKFLGTTIANMTTCIYKDRAFTRMFGLVAPKGLPWSSYGYFAARDALTIAASFNIPPTLAKEFQDRKIILDSETSQNVAQLICPAAVQFISCALHLLGLDIYNRPGESMLSRLQFLQRTYLKTTITRIARIGPAFGIGGVGNRVIRERVNEMVDQKDRSLSNLTINAATIPATNAATSSNTSANQ</sequence>
<dbReference type="PANTHER" id="PTHR37845">
    <property type="entry name" value="SEQUENCE ORPHAN"/>
    <property type="match status" value="1"/>
</dbReference>
<organism evidence="1 2">
    <name type="scientific">Diversispora epigaea</name>
    <dbReference type="NCBI Taxonomy" id="1348612"/>
    <lineage>
        <taxon>Eukaryota</taxon>
        <taxon>Fungi</taxon>
        <taxon>Fungi incertae sedis</taxon>
        <taxon>Mucoromycota</taxon>
        <taxon>Glomeromycotina</taxon>
        <taxon>Glomeromycetes</taxon>
        <taxon>Diversisporales</taxon>
        <taxon>Diversisporaceae</taxon>
        <taxon>Diversispora</taxon>
    </lineage>
</organism>
<dbReference type="Proteomes" id="UP000266861">
    <property type="component" value="Unassembled WGS sequence"/>
</dbReference>
<name>A0A397IN71_9GLOM</name>
<gene>
    <name evidence="1" type="ORF">Glove_180g70</name>
</gene>
<evidence type="ECO:0000313" key="1">
    <source>
        <dbReference type="EMBL" id="RHZ77391.1"/>
    </source>
</evidence>
<dbReference type="OrthoDB" id="275936at2759"/>
<dbReference type="GO" id="GO:0005739">
    <property type="term" value="C:mitochondrion"/>
    <property type="evidence" value="ECO:0007669"/>
    <property type="project" value="TreeGrafter"/>
</dbReference>
<dbReference type="InterPro" id="IPR038781">
    <property type="entry name" value="C365.16-ike"/>
</dbReference>
<accession>A0A397IN71</accession>
<reference evidence="1 2" key="1">
    <citation type="submission" date="2018-08" db="EMBL/GenBank/DDBJ databases">
        <title>Genome and evolution of the arbuscular mycorrhizal fungus Diversispora epigaea (formerly Glomus versiforme) and its bacterial endosymbionts.</title>
        <authorList>
            <person name="Sun X."/>
            <person name="Fei Z."/>
            <person name="Harrison M."/>
        </authorList>
    </citation>
    <scope>NUCLEOTIDE SEQUENCE [LARGE SCALE GENOMIC DNA]</scope>
    <source>
        <strain evidence="1 2">IT104</strain>
    </source>
</reference>
<dbReference type="AlphaFoldDB" id="A0A397IN71"/>
<keyword evidence="2" id="KW-1185">Reference proteome</keyword>
<dbReference type="PANTHER" id="PTHR37845:SF1">
    <property type="entry name" value="SEQUENCE ORPHAN"/>
    <property type="match status" value="1"/>
</dbReference>
<evidence type="ECO:0000313" key="2">
    <source>
        <dbReference type="Proteomes" id="UP000266861"/>
    </source>
</evidence>
<dbReference type="EMBL" id="PQFF01000170">
    <property type="protein sequence ID" value="RHZ77391.1"/>
    <property type="molecule type" value="Genomic_DNA"/>
</dbReference>
<proteinExistence type="predicted"/>
<comment type="caution">
    <text evidence="1">The sequence shown here is derived from an EMBL/GenBank/DDBJ whole genome shotgun (WGS) entry which is preliminary data.</text>
</comment>